<name>A0A1U7Z4H8_NELNU</name>
<evidence type="ECO:0000313" key="2">
    <source>
        <dbReference type="RefSeq" id="XP_010248143.1"/>
    </source>
</evidence>
<dbReference type="RefSeq" id="XP_010248143.1">
    <property type="nucleotide sequence ID" value="XM_010249841.1"/>
</dbReference>
<accession>A0A1U7Z4H8</accession>
<proteinExistence type="predicted"/>
<sequence>MNMEEAGKERKLQLQELEELSLEAYENSRIYKEKTKLFHDNVLLRKQFKIGKKVLLYNSRLQLMPCKLRSRWMGPFTVTNLFPYGAVEIKSLDTGKIFKVNGHRLKLFHDDANVSSSVDISLNIPRNLKKRTGKYPQILLLYA</sequence>
<reference evidence="2" key="1">
    <citation type="submission" date="2025-08" db="UniProtKB">
        <authorList>
            <consortium name="RefSeq"/>
        </authorList>
    </citation>
    <scope>IDENTIFICATION</scope>
</reference>
<dbReference type="KEGG" id="nnu:104591042"/>
<dbReference type="OMA" id="EVQHAYG"/>
<dbReference type="GeneID" id="104591042"/>
<dbReference type="InParanoid" id="A0A1U7Z4H8"/>
<organism evidence="1 2">
    <name type="scientific">Nelumbo nucifera</name>
    <name type="common">Sacred lotus</name>
    <dbReference type="NCBI Taxonomy" id="4432"/>
    <lineage>
        <taxon>Eukaryota</taxon>
        <taxon>Viridiplantae</taxon>
        <taxon>Streptophyta</taxon>
        <taxon>Embryophyta</taxon>
        <taxon>Tracheophyta</taxon>
        <taxon>Spermatophyta</taxon>
        <taxon>Magnoliopsida</taxon>
        <taxon>Proteales</taxon>
        <taxon>Nelumbonaceae</taxon>
        <taxon>Nelumbo</taxon>
    </lineage>
</organism>
<gene>
    <name evidence="2" type="primary">LOC104591042</name>
</gene>
<dbReference type="OrthoDB" id="1723222at2759"/>
<keyword evidence="1" id="KW-1185">Reference proteome</keyword>
<dbReference type="eggNOG" id="KOG0017">
    <property type="taxonomic scope" value="Eukaryota"/>
</dbReference>
<protein>
    <submittedName>
        <fullName evidence="2">Uncharacterized protein LOC104591042</fullName>
    </submittedName>
</protein>
<dbReference type="AlphaFoldDB" id="A0A1U7Z4H8"/>
<dbReference type="Proteomes" id="UP000189703">
    <property type="component" value="Unplaced"/>
</dbReference>
<evidence type="ECO:0000313" key="1">
    <source>
        <dbReference type="Proteomes" id="UP000189703"/>
    </source>
</evidence>